<comment type="subcellular location">
    <subcellularLocation>
        <location evidence="1 8">Cell membrane</location>
        <topology evidence="1 8">Peripheral membrane protein</topology>
    </subcellularLocation>
</comment>
<evidence type="ECO:0000256" key="7">
    <source>
        <dbReference type="ARBA" id="ARBA00023136"/>
    </source>
</evidence>
<keyword evidence="5 8" id="KW-0067">ATP-binding</keyword>
<dbReference type="InterPro" id="IPR050095">
    <property type="entry name" value="ECF_ABC_transporter_ATP-bd"/>
</dbReference>
<keyword evidence="2 8" id="KW-0813">Transport</keyword>
<organism evidence="11 12">
    <name type="scientific">Candidatus Limadaptatus stercoripullorum</name>
    <dbReference type="NCBI Taxonomy" id="2840846"/>
    <lineage>
        <taxon>Bacteria</taxon>
        <taxon>Bacillati</taxon>
        <taxon>Bacillota</taxon>
        <taxon>Clostridia</taxon>
        <taxon>Eubacteriales</taxon>
        <taxon>Candidatus Limadaptatus</taxon>
    </lineage>
</organism>
<dbReference type="GO" id="GO:0042626">
    <property type="term" value="F:ATPase-coupled transmembrane transporter activity"/>
    <property type="evidence" value="ECO:0007669"/>
    <property type="project" value="TreeGrafter"/>
</dbReference>
<reference evidence="11" key="2">
    <citation type="journal article" date="2021" name="PeerJ">
        <title>Extensive microbial diversity within the chicken gut microbiome revealed by metagenomics and culture.</title>
        <authorList>
            <person name="Gilroy R."/>
            <person name="Ravi A."/>
            <person name="Getino M."/>
            <person name="Pursley I."/>
            <person name="Horton D.L."/>
            <person name="Alikhan N.F."/>
            <person name="Baker D."/>
            <person name="Gharbi K."/>
            <person name="Hall N."/>
            <person name="Watson M."/>
            <person name="Adriaenssens E.M."/>
            <person name="Foster-Nyarko E."/>
            <person name="Jarju S."/>
            <person name="Secka A."/>
            <person name="Antonio M."/>
            <person name="Oren A."/>
            <person name="Chaudhuri R.R."/>
            <person name="La Ragione R."/>
            <person name="Hildebrand F."/>
            <person name="Pallen M.J."/>
        </authorList>
    </citation>
    <scope>NUCLEOTIDE SEQUENCE</scope>
    <source>
        <strain evidence="11">10406</strain>
    </source>
</reference>
<gene>
    <name evidence="11" type="ORF">IAC73_02865</name>
</gene>
<proteinExistence type="inferred from homology"/>
<keyword evidence="7 8" id="KW-0472">Membrane</keyword>
<dbReference type="NCBIfam" id="TIGR04521">
    <property type="entry name" value="ECF_ATPase_2"/>
    <property type="match status" value="1"/>
</dbReference>
<feature type="compositionally biased region" description="Polar residues" evidence="9">
    <location>
        <begin position="302"/>
        <end position="312"/>
    </location>
</feature>
<dbReference type="GO" id="GO:0005524">
    <property type="term" value="F:ATP binding"/>
    <property type="evidence" value="ECO:0007669"/>
    <property type="project" value="UniProtKB-UniRule"/>
</dbReference>
<accession>A0A9D1N921</accession>
<dbReference type="PROSITE" id="PS00211">
    <property type="entry name" value="ABC_TRANSPORTER_1"/>
    <property type="match status" value="1"/>
</dbReference>
<evidence type="ECO:0000256" key="8">
    <source>
        <dbReference type="RuleBase" id="RU365104"/>
    </source>
</evidence>
<dbReference type="PROSITE" id="PS50893">
    <property type="entry name" value="ABC_TRANSPORTER_2"/>
    <property type="match status" value="1"/>
</dbReference>
<dbReference type="EMBL" id="DVOE01000044">
    <property type="protein sequence ID" value="HIU98767.1"/>
    <property type="molecule type" value="Genomic_DNA"/>
</dbReference>
<comment type="caution">
    <text evidence="11">The sequence shown here is derived from an EMBL/GenBank/DDBJ whole genome shotgun (WGS) entry which is preliminary data.</text>
</comment>
<evidence type="ECO:0000256" key="1">
    <source>
        <dbReference type="ARBA" id="ARBA00004202"/>
    </source>
</evidence>
<dbReference type="InterPro" id="IPR017871">
    <property type="entry name" value="ABC_transporter-like_CS"/>
</dbReference>
<sequence>MRAVEVKGLTYTYSRKTPYEKRALDGVSFCIEEGEFVGLIGCTGSGKSTLIQHLNGLVKLQEGEVTVEGLSASDKKSLKKLRFAVGMVFQYPEYQLFEDTVAKDIAFGPKNMKLPKEEIDRRVRRAMEVVGLPYEQFAERSPFELSGGEKRRAAIAGVIAMEPRILVLDEPVAGLDPAGRKEILELVLKLKAEVSPTVIMVSHYMDDIAALATRLIALRDGKVVADGTPAEVFGDREKAREAGIDLPFAASMVDKLAGQGIDLPKTVLTLPELADALAAYRDGRGGRAETATDETEDGGIAETTQTGEGSDV</sequence>
<dbReference type="PANTHER" id="PTHR43553:SF27">
    <property type="entry name" value="ENERGY-COUPLING FACTOR TRANSPORTER ATP-BINDING PROTEIN ECFA2"/>
    <property type="match status" value="1"/>
</dbReference>
<comment type="function">
    <text evidence="8">ATP-binding (A) component of a common energy-coupling factor (ECF) ABC-transporter complex.</text>
</comment>
<comment type="similarity">
    <text evidence="8">Belongs to the ABC transporter superfamily. Energy-coupling factor EcfA family.</text>
</comment>
<evidence type="ECO:0000256" key="3">
    <source>
        <dbReference type="ARBA" id="ARBA00022475"/>
    </source>
</evidence>
<dbReference type="InterPro" id="IPR030946">
    <property type="entry name" value="EcfA2"/>
</dbReference>
<evidence type="ECO:0000313" key="11">
    <source>
        <dbReference type="EMBL" id="HIU98767.1"/>
    </source>
</evidence>
<dbReference type="Gene3D" id="3.40.50.300">
    <property type="entry name" value="P-loop containing nucleotide triphosphate hydrolases"/>
    <property type="match status" value="1"/>
</dbReference>
<evidence type="ECO:0000313" key="12">
    <source>
        <dbReference type="Proteomes" id="UP000886857"/>
    </source>
</evidence>
<dbReference type="FunFam" id="3.40.50.300:FF:000224">
    <property type="entry name" value="Energy-coupling factor transporter ATP-binding protein EcfA"/>
    <property type="match status" value="1"/>
</dbReference>
<dbReference type="GO" id="GO:0043190">
    <property type="term" value="C:ATP-binding cassette (ABC) transporter complex"/>
    <property type="evidence" value="ECO:0007669"/>
    <property type="project" value="TreeGrafter"/>
</dbReference>
<dbReference type="GO" id="GO:0016887">
    <property type="term" value="F:ATP hydrolysis activity"/>
    <property type="evidence" value="ECO:0007669"/>
    <property type="project" value="InterPro"/>
</dbReference>
<feature type="domain" description="ABC transporter" evidence="10">
    <location>
        <begin position="4"/>
        <end position="245"/>
    </location>
</feature>
<dbReference type="InterPro" id="IPR003439">
    <property type="entry name" value="ABC_transporter-like_ATP-bd"/>
</dbReference>
<evidence type="ECO:0000259" key="10">
    <source>
        <dbReference type="PROSITE" id="PS50893"/>
    </source>
</evidence>
<dbReference type="AlphaFoldDB" id="A0A9D1N921"/>
<reference evidence="11" key="1">
    <citation type="submission" date="2020-10" db="EMBL/GenBank/DDBJ databases">
        <authorList>
            <person name="Gilroy R."/>
        </authorList>
    </citation>
    <scope>NUCLEOTIDE SEQUENCE</scope>
    <source>
        <strain evidence="11">10406</strain>
    </source>
</reference>
<evidence type="ECO:0000256" key="4">
    <source>
        <dbReference type="ARBA" id="ARBA00022741"/>
    </source>
</evidence>
<dbReference type="PANTHER" id="PTHR43553">
    <property type="entry name" value="HEAVY METAL TRANSPORTER"/>
    <property type="match status" value="1"/>
</dbReference>
<dbReference type="EC" id="7.-.-.-" evidence="8"/>
<evidence type="ECO:0000256" key="2">
    <source>
        <dbReference type="ARBA" id="ARBA00022448"/>
    </source>
</evidence>
<keyword evidence="4 8" id="KW-0547">Nucleotide-binding</keyword>
<evidence type="ECO:0000256" key="5">
    <source>
        <dbReference type="ARBA" id="ARBA00022840"/>
    </source>
</evidence>
<evidence type="ECO:0000256" key="9">
    <source>
        <dbReference type="SAM" id="MobiDB-lite"/>
    </source>
</evidence>
<keyword evidence="6" id="KW-1278">Translocase</keyword>
<name>A0A9D1N921_9FIRM</name>
<comment type="subunit">
    <text evidence="8">Forms a stable energy-coupling factor (ECF) transporter complex composed of 2 membrane-embedded substrate-binding proteins (S component), 2 ATP-binding proteins (A component) and 2 transmembrane proteins (T component).</text>
</comment>
<evidence type="ECO:0000256" key="6">
    <source>
        <dbReference type="ARBA" id="ARBA00022967"/>
    </source>
</evidence>
<dbReference type="InterPro" id="IPR003593">
    <property type="entry name" value="AAA+_ATPase"/>
</dbReference>
<dbReference type="InterPro" id="IPR015856">
    <property type="entry name" value="ABC_transpr_CbiO/EcfA_su"/>
</dbReference>
<protein>
    <recommendedName>
        <fullName evidence="8">Energy-coupling factor transporter ATP-binding protein EcfA2</fullName>
        <ecNumber evidence="8">7.-.-.-</ecNumber>
    </recommendedName>
</protein>
<dbReference type="SUPFAM" id="SSF52540">
    <property type="entry name" value="P-loop containing nucleoside triphosphate hydrolases"/>
    <property type="match status" value="1"/>
</dbReference>
<keyword evidence="3 8" id="KW-1003">Cell membrane</keyword>
<dbReference type="CDD" id="cd03225">
    <property type="entry name" value="ABC_cobalt_CbiO_domain1"/>
    <property type="match status" value="1"/>
</dbReference>
<dbReference type="Pfam" id="PF00005">
    <property type="entry name" value="ABC_tran"/>
    <property type="match status" value="1"/>
</dbReference>
<dbReference type="InterPro" id="IPR027417">
    <property type="entry name" value="P-loop_NTPase"/>
</dbReference>
<dbReference type="SMART" id="SM00382">
    <property type="entry name" value="AAA"/>
    <property type="match status" value="1"/>
</dbReference>
<dbReference type="Proteomes" id="UP000886857">
    <property type="component" value="Unassembled WGS sequence"/>
</dbReference>
<feature type="region of interest" description="Disordered" evidence="9">
    <location>
        <begin position="284"/>
        <end position="312"/>
    </location>
</feature>